<dbReference type="PANTHER" id="PTHR12302">
    <property type="entry name" value="EBNA2 BINDING PROTEIN P100"/>
    <property type="match status" value="1"/>
</dbReference>
<dbReference type="CDD" id="cd20443">
    <property type="entry name" value="Tudor_AtTudor1-like"/>
    <property type="match status" value="1"/>
</dbReference>
<dbReference type="InterPro" id="IPR016071">
    <property type="entry name" value="Staphylococal_nuclease_OB-fold"/>
</dbReference>
<dbReference type="Gene3D" id="2.30.30.140">
    <property type="match status" value="1"/>
</dbReference>
<dbReference type="EMBL" id="JADGMS010000015">
    <property type="protein sequence ID" value="KAF9668134.1"/>
    <property type="molecule type" value="Genomic_DNA"/>
</dbReference>
<dbReference type="OrthoDB" id="10023235at2759"/>
<sequence length="1038" mass="114356">MATSTAGATGWYRGKVKAVPSGDSLVIMAMTSSKPGPPPEKTITLSSLIAPRLARRGGVDEPFAWDSREYLRKLCIGQEVTFKVDYAVPSIGREFGSVFLGDKNVALLVVSEGWAKVREQGQQKGEASPFLAELLRLEEQAKQQGLGKWSKAPGASEAAIRNLPPSAIGDSGNFDAMGLLAANKGRPMQCIVEQVRDGSTIRVYLLPDFQFVQVFVAGIQAPSMGRRAAIETVSETETTSNGTNGDGAETRAALTSAQRLAASAAPPEVAPDPFGMEAKHFTELRTLNRDVRIVLEGVDKFNNLIGSVYYPDGESAKDLALELVENGLAKFVEWSANMMEEDAKRRLKTAELQAKKSRLRFWTNYVPPATNSKAIHDQNFTGKVVEVVSGDCVIVADDSVPFGSPLAERRVNLSSIRCPKMGNPRRDEKPAPYAREAKEFLRTRLIGRQVNVRMEYSRKMIDGPTAAPIPGDARVMDFGSIFLLSPTKGDGDEASTAPSTAGGQQPGINVAELVISRGFGTVIRHRDFEERSNFYDALLAAESRAIAGKKGIHSARDSPAMHITDLTTSSSKKAKDFLPFLHRSRRISAVVEYVLSGHRFKLLIPKETCSIAFSFSGVRCPGRDEPYSEEAIALMRRKIMQRDVEIEVETVDRTGTFLGSLWESRTNMAVTLLEAGLARFQTSFGTDRIPDAHLLEQAEQSARRQKLKIWENYVEGEEVNKGPVVESKQKEVLKVVVTEVLDGGRFYVQIVEDQKMASIQKQLASLNLQEAPVIGAFNPKRGDIVLSQFSADNSWNRAMNVPIFCYVDVTLSSLSRMIASLFIFAVKNHSFFSYLYMFIVIKLKFPVWLVKIVNAPRGGVESPRDKFEVFYIDYGNQEEVPYSHLRPLDQSVSAAPGLAQLCSLAYIKVPSLEDDCGPEAAQYFSENTLNSSKEFRAKVEERDATGGKVKGQGTGSVVVVTLVAVDSEISLNAALVQEGLARIEKVRKWDSMERKVALENLEKFQDEARADRRGLWVHGDIESDEEDVLPVKKTGGRR</sequence>
<evidence type="ECO:0000259" key="5">
    <source>
        <dbReference type="PROSITE" id="PS50304"/>
    </source>
</evidence>
<dbReference type="SUPFAM" id="SSF50199">
    <property type="entry name" value="Staphylococcal nuclease"/>
    <property type="match status" value="5"/>
</dbReference>
<dbReference type="GO" id="GO:0004518">
    <property type="term" value="F:nuclease activity"/>
    <property type="evidence" value="ECO:0007669"/>
    <property type="project" value="TreeGrafter"/>
</dbReference>
<dbReference type="AlphaFoldDB" id="A0A835MLD3"/>
<feature type="domain" description="TNase-like" evidence="6">
    <location>
        <begin position="378"/>
        <end position="555"/>
    </location>
</feature>
<dbReference type="FunFam" id="2.40.50.90:FF:000011">
    <property type="entry name" value="Ribonuclease"/>
    <property type="match status" value="1"/>
</dbReference>
<keyword evidence="3" id="KW-0677">Repeat</keyword>
<protein>
    <recommendedName>
        <fullName evidence="4">Ribonuclease</fullName>
    </recommendedName>
</protein>
<dbReference type="Pfam" id="PF00565">
    <property type="entry name" value="SNase"/>
    <property type="match status" value="4"/>
</dbReference>
<evidence type="ECO:0000256" key="1">
    <source>
        <dbReference type="ARBA" id="ARBA00004496"/>
    </source>
</evidence>
<evidence type="ECO:0000256" key="3">
    <source>
        <dbReference type="ARBA" id="ARBA00022737"/>
    </source>
</evidence>
<dbReference type="Pfam" id="PF00567">
    <property type="entry name" value="TUDOR"/>
    <property type="match status" value="2"/>
</dbReference>
<dbReference type="InterPro" id="IPR002999">
    <property type="entry name" value="Tudor"/>
</dbReference>
<keyword evidence="8" id="KW-1185">Reference proteome</keyword>
<dbReference type="GO" id="GO:0031047">
    <property type="term" value="P:regulatory ncRNA-mediated gene silencing"/>
    <property type="evidence" value="ECO:0007669"/>
    <property type="project" value="UniProtKB-UniRule"/>
</dbReference>
<dbReference type="PANTHER" id="PTHR12302:SF2">
    <property type="entry name" value="STAPHYLOCOCCAL NUCLEASE DOMAIN-CONTAINING PROTEIN 1"/>
    <property type="match status" value="1"/>
</dbReference>
<reference evidence="7 8" key="1">
    <citation type="submission" date="2020-10" db="EMBL/GenBank/DDBJ databases">
        <title>Plant Genome Project.</title>
        <authorList>
            <person name="Zhang R.-G."/>
        </authorList>
    </citation>
    <scope>NUCLEOTIDE SEQUENCE [LARGE SCALE GENOMIC DNA]</scope>
    <source>
        <strain evidence="7">FAFU-HL-1</strain>
        <tissue evidence="7">Leaf</tissue>
    </source>
</reference>
<comment type="caution">
    <text evidence="7">The sequence shown here is derived from an EMBL/GenBank/DDBJ whole genome shotgun (WGS) entry which is preliminary data.</text>
</comment>
<dbReference type="FunFam" id="2.40.50.90:FF:000018">
    <property type="entry name" value="Ribonuclease"/>
    <property type="match status" value="1"/>
</dbReference>
<keyword evidence="2 4" id="KW-0963">Cytoplasm</keyword>
<feature type="domain" description="Tudor" evidence="5">
    <location>
        <begin position="778"/>
        <end position="895"/>
    </location>
</feature>
<feature type="domain" description="TNase-like" evidence="6">
    <location>
        <begin position="186"/>
        <end position="364"/>
    </location>
</feature>
<evidence type="ECO:0000256" key="4">
    <source>
        <dbReference type="PIRNR" id="PIRNR017179"/>
    </source>
</evidence>
<dbReference type="FunFam" id="2.40.50.90:FF:000015">
    <property type="entry name" value="Ribonuclease"/>
    <property type="match status" value="1"/>
</dbReference>
<dbReference type="GO" id="GO:0006402">
    <property type="term" value="P:mRNA catabolic process"/>
    <property type="evidence" value="ECO:0007669"/>
    <property type="project" value="UniProtKB-UniRule"/>
</dbReference>
<accession>A0A835MLD3</accession>
<dbReference type="SMART" id="SM00318">
    <property type="entry name" value="SNc"/>
    <property type="match status" value="4"/>
</dbReference>
<dbReference type="PROSITE" id="PS50304">
    <property type="entry name" value="TUDOR"/>
    <property type="match status" value="1"/>
</dbReference>
<dbReference type="GO" id="GO:0003723">
    <property type="term" value="F:RNA binding"/>
    <property type="evidence" value="ECO:0007669"/>
    <property type="project" value="UniProtKB-UniRule"/>
</dbReference>
<dbReference type="GO" id="GO:0005829">
    <property type="term" value="C:cytosol"/>
    <property type="evidence" value="ECO:0007669"/>
    <property type="project" value="UniProtKB-UniRule"/>
</dbReference>
<gene>
    <name evidence="7" type="ORF">SADUNF_Sadunf15G0096900</name>
</gene>
<evidence type="ECO:0000259" key="6">
    <source>
        <dbReference type="PROSITE" id="PS50830"/>
    </source>
</evidence>
<comment type="subcellular location">
    <subcellularLocation>
        <location evidence="1 4">Cytoplasm</location>
    </subcellularLocation>
</comment>
<proteinExistence type="predicted"/>
<comment type="function">
    <text evidence="4">Cytoprotective ribonuclease (RNase) required for resistance to abiotic stresses, acting as a positive regulator of mRNA decapping during stress.</text>
</comment>
<evidence type="ECO:0000256" key="2">
    <source>
        <dbReference type="ARBA" id="ARBA00022490"/>
    </source>
</evidence>
<dbReference type="InterPro" id="IPR047395">
    <property type="entry name" value="Tudor_AtTudor1-like"/>
</dbReference>
<dbReference type="Gene3D" id="2.40.50.90">
    <property type="match status" value="5"/>
</dbReference>
<dbReference type="GO" id="GO:0005634">
    <property type="term" value="C:nucleus"/>
    <property type="evidence" value="ECO:0007669"/>
    <property type="project" value="TreeGrafter"/>
</dbReference>
<feature type="domain" description="TNase-like" evidence="6">
    <location>
        <begin position="585"/>
        <end position="712"/>
    </location>
</feature>
<dbReference type="InterPro" id="IPR016685">
    <property type="entry name" value="Silence_cplx_Nase-comp_TudorSN"/>
</dbReference>
<dbReference type="FunFam" id="2.40.50.90:FF:000010">
    <property type="entry name" value="Ribonuclease"/>
    <property type="match status" value="1"/>
</dbReference>
<dbReference type="InterPro" id="IPR035437">
    <property type="entry name" value="SNase_OB-fold_sf"/>
</dbReference>
<dbReference type="PIRSF" id="PIRSF017179">
    <property type="entry name" value="RISC-Tudor-SN"/>
    <property type="match status" value="1"/>
</dbReference>
<name>A0A835MLD3_9ROSI</name>
<evidence type="ECO:0000313" key="7">
    <source>
        <dbReference type="EMBL" id="KAF9668134.1"/>
    </source>
</evidence>
<dbReference type="PROSITE" id="PS50830">
    <property type="entry name" value="TNASE_3"/>
    <property type="match status" value="4"/>
</dbReference>
<dbReference type="GO" id="GO:0031332">
    <property type="term" value="C:RNAi effector complex"/>
    <property type="evidence" value="ECO:0007669"/>
    <property type="project" value="InterPro"/>
</dbReference>
<feature type="domain" description="TNase-like" evidence="6">
    <location>
        <begin position="10"/>
        <end position="151"/>
    </location>
</feature>
<evidence type="ECO:0000313" key="8">
    <source>
        <dbReference type="Proteomes" id="UP000657918"/>
    </source>
</evidence>
<dbReference type="Proteomes" id="UP000657918">
    <property type="component" value="Unassembled WGS sequence"/>
</dbReference>
<organism evidence="7 8">
    <name type="scientific">Salix dunnii</name>
    <dbReference type="NCBI Taxonomy" id="1413687"/>
    <lineage>
        <taxon>Eukaryota</taxon>
        <taxon>Viridiplantae</taxon>
        <taxon>Streptophyta</taxon>
        <taxon>Embryophyta</taxon>
        <taxon>Tracheophyta</taxon>
        <taxon>Spermatophyta</taxon>
        <taxon>Magnoliopsida</taxon>
        <taxon>eudicotyledons</taxon>
        <taxon>Gunneridae</taxon>
        <taxon>Pentapetalae</taxon>
        <taxon>rosids</taxon>
        <taxon>fabids</taxon>
        <taxon>Malpighiales</taxon>
        <taxon>Salicaceae</taxon>
        <taxon>Saliceae</taxon>
        <taxon>Salix</taxon>
    </lineage>
</organism>